<organism evidence="2 3">
    <name type="scientific">Sulfitobacter sediminis</name>
    <dbReference type="NCBI Taxonomy" id="3234186"/>
    <lineage>
        <taxon>Bacteria</taxon>
        <taxon>Pseudomonadati</taxon>
        <taxon>Pseudomonadota</taxon>
        <taxon>Alphaproteobacteria</taxon>
        <taxon>Rhodobacterales</taxon>
        <taxon>Roseobacteraceae</taxon>
        <taxon>Sulfitobacter</taxon>
    </lineage>
</organism>
<dbReference type="InterPro" id="IPR025282">
    <property type="entry name" value="DUF4214"/>
</dbReference>
<evidence type="ECO:0000313" key="2">
    <source>
        <dbReference type="EMBL" id="MEW9919844.1"/>
    </source>
</evidence>
<dbReference type="SUPFAM" id="SSF51120">
    <property type="entry name" value="beta-Roll"/>
    <property type="match status" value="1"/>
</dbReference>
<dbReference type="InterPro" id="IPR018511">
    <property type="entry name" value="Hemolysin-typ_Ca-bd_CS"/>
</dbReference>
<dbReference type="Pfam" id="PF13946">
    <property type="entry name" value="DUF4214"/>
    <property type="match status" value="1"/>
</dbReference>
<dbReference type="RefSeq" id="WP_367877550.1">
    <property type="nucleotide sequence ID" value="NZ_JBFNXX010000006.1"/>
</dbReference>
<dbReference type="PRINTS" id="PR00313">
    <property type="entry name" value="CABNDNGRPT"/>
</dbReference>
<evidence type="ECO:0000313" key="3">
    <source>
        <dbReference type="Proteomes" id="UP001556098"/>
    </source>
</evidence>
<feature type="domain" description="DUF4214" evidence="1">
    <location>
        <begin position="366"/>
        <end position="427"/>
    </location>
</feature>
<dbReference type="InterPro" id="IPR011049">
    <property type="entry name" value="Serralysin-like_metalloprot_C"/>
</dbReference>
<dbReference type="InterPro" id="IPR001343">
    <property type="entry name" value="Hemolysn_Ca-bd"/>
</dbReference>
<protein>
    <submittedName>
        <fullName evidence="2">DUF4214 domain-containing protein</fullName>
    </submittedName>
</protein>
<gene>
    <name evidence="2" type="ORF">AB2B41_09530</name>
</gene>
<keyword evidence="3" id="KW-1185">Reference proteome</keyword>
<evidence type="ECO:0000259" key="1">
    <source>
        <dbReference type="Pfam" id="PF13946"/>
    </source>
</evidence>
<dbReference type="SUPFAM" id="SSF55486">
    <property type="entry name" value="Metalloproteases ('zincins'), catalytic domain"/>
    <property type="match status" value="1"/>
</dbReference>
<accession>A0ABV3RLS2</accession>
<dbReference type="Proteomes" id="UP001556098">
    <property type="component" value="Unassembled WGS sequence"/>
</dbReference>
<dbReference type="Gene3D" id="2.150.10.10">
    <property type="entry name" value="Serralysin-like metalloprotease, C-terminal"/>
    <property type="match status" value="1"/>
</dbReference>
<dbReference type="InterPro" id="IPR024079">
    <property type="entry name" value="MetalloPept_cat_dom_sf"/>
</dbReference>
<dbReference type="Gene3D" id="3.40.390.10">
    <property type="entry name" value="Collagenase (Catalytic Domain)"/>
    <property type="match status" value="1"/>
</dbReference>
<sequence length="524" mass="55624">MFVTVPSRFDPVYTQAYAWLGQYTLASDAVSPVALTTATETAANMLRHRPDIAARLADADSRIAIIPGNETTLLIPEHAPFAPQKGYGGTLGIPVTSVTENNILRLQSPLNAHPTQNITVHEFAHAIENIGFDDALRLELSTAYALAMDGGLWANTYAATNEDEYFAEMSNAYFDHERPPDAFTNFVNTREELAEYDPLGFALLEKVYGNDSWRDGDWAGSQGADMLVGLGNGDFLFGQDGDDTLNGGAGNDVLDGGHGVDRAVFDASSTASTLVLSADGPITVQDRTSGGAGQDTLISMEEVIFGDGRLVDLTAMEGITTLSEPQLSAIVELYIAYFNRAPDANGLYFWGNAYAKGTTLPDMARLFIDQDETRALYPAEMTSAGIATAVYTNVLGRVPDQAGFDFWVGVLNSGAVGRDIFILAVLEGAKAAPPPGATPDFISQQLADRQYLGDKTDIGARFAVTFGMSDVADAVATMALFDGSADSIAAAVAAIDSHYADALAPGAGDFLMPLVGLFNDPFAV</sequence>
<dbReference type="PROSITE" id="PS00330">
    <property type="entry name" value="HEMOLYSIN_CALCIUM"/>
    <property type="match status" value="2"/>
</dbReference>
<comment type="caution">
    <text evidence="2">The sequence shown here is derived from an EMBL/GenBank/DDBJ whole genome shotgun (WGS) entry which is preliminary data.</text>
</comment>
<reference evidence="2 3" key="1">
    <citation type="submission" date="2024-07" db="EMBL/GenBank/DDBJ databases">
        <title>Marimonas sp.nov., isolated from tidal-flat sediment.</title>
        <authorList>
            <person name="Jayan J.N."/>
            <person name="Lee S.S."/>
        </authorList>
    </citation>
    <scope>NUCLEOTIDE SEQUENCE [LARGE SCALE GENOMIC DNA]</scope>
    <source>
        <strain evidence="2 3">MJW-29</strain>
    </source>
</reference>
<dbReference type="Pfam" id="PF00353">
    <property type="entry name" value="HemolysinCabind"/>
    <property type="match status" value="1"/>
</dbReference>
<proteinExistence type="predicted"/>
<name>A0ABV3RLS2_9RHOB</name>
<dbReference type="EMBL" id="JBFNXX010000006">
    <property type="protein sequence ID" value="MEW9919844.1"/>
    <property type="molecule type" value="Genomic_DNA"/>
</dbReference>